<organism evidence="2">
    <name type="scientific">Bracon brevicornis</name>
    <dbReference type="NCBI Taxonomy" id="1563983"/>
    <lineage>
        <taxon>Eukaryota</taxon>
        <taxon>Metazoa</taxon>
        <taxon>Ecdysozoa</taxon>
        <taxon>Arthropoda</taxon>
        <taxon>Hexapoda</taxon>
        <taxon>Insecta</taxon>
        <taxon>Pterygota</taxon>
        <taxon>Neoptera</taxon>
        <taxon>Endopterygota</taxon>
        <taxon>Hymenoptera</taxon>
        <taxon>Apocrita</taxon>
        <taxon>Ichneumonoidea</taxon>
        <taxon>Braconidae</taxon>
        <taxon>Braconinae</taxon>
        <taxon>Bracon</taxon>
    </lineage>
</organism>
<sequence>MFIIVIMRRNFHEIPIVGVRTIKLHAPPCSHTRFPPPSEIHQQGHDPQPSPTSDTPTDCNPAGGSTDPANSDHDFTISTQNRPCLSTEIPGNIPIAPIEFFKTDCV</sequence>
<evidence type="ECO:0000256" key="1">
    <source>
        <dbReference type="SAM" id="MobiDB-lite"/>
    </source>
</evidence>
<protein>
    <submittedName>
        <fullName evidence="2">Uncharacterized protein</fullName>
    </submittedName>
</protein>
<dbReference type="AlphaFoldDB" id="A0A6V7KS35"/>
<gene>
    <name evidence="2" type="ORF">BBRV_LOCUS83541</name>
</gene>
<proteinExistence type="predicted"/>
<dbReference type="EMBL" id="CADCXW020000158">
    <property type="protein sequence ID" value="CAD1565310.1"/>
    <property type="molecule type" value="Genomic_DNA"/>
</dbReference>
<reference evidence="2" key="1">
    <citation type="submission" date="2020-07" db="EMBL/GenBank/DDBJ databases">
        <authorList>
            <person name="Ferguson B K."/>
        </authorList>
    </citation>
    <scope>NUCLEOTIDE SEQUENCE</scope>
    <source>
        <strain evidence="2">L06</strain>
    </source>
</reference>
<evidence type="ECO:0000313" key="2">
    <source>
        <dbReference type="EMBL" id="CAD1565310.1"/>
    </source>
</evidence>
<feature type="region of interest" description="Disordered" evidence="1">
    <location>
        <begin position="27"/>
        <end position="83"/>
    </location>
</feature>
<name>A0A6V7KS35_9HYME</name>
<accession>A0A6V7KS35</accession>